<sequence>MPSSHILSTLQLDLRAASTIHASFSDEASILFVCETRHHPYSLKIYGLLFQLDLRNTRIIQILQNVQFRLAARRDIIHIRSQFADDSTCAVHITRIIPNLDRTKLQIRLAATRRHPYSVDSSPQLALHPNTHIIQILPRTTHRFNSVWAHINRLFQTRLTSHHRARPTIISRPRAKLPSRSPHSPTIRGPHYYIINASSCNVSRDPSSSHSPLHFGTPPYSQHGLSQLLMSLSCKPRNPRSPIAMALHMPNQSSSTS</sequence>
<dbReference type="EMBL" id="JARJCM010000004">
    <property type="protein sequence ID" value="KAJ7045723.1"/>
    <property type="molecule type" value="Genomic_DNA"/>
</dbReference>
<accession>A0AAD6TK52</accession>
<evidence type="ECO:0000313" key="1">
    <source>
        <dbReference type="EMBL" id="KAJ7045723.1"/>
    </source>
</evidence>
<comment type="caution">
    <text evidence="1">The sequence shown here is derived from an EMBL/GenBank/DDBJ whole genome shotgun (WGS) entry which is preliminary data.</text>
</comment>
<reference evidence="1" key="1">
    <citation type="submission" date="2023-03" db="EMBL/GenBank/DDBJ databases">
        <title>Massive genome expansion in bonnet fungi (Mycena s.s.) driven by repeated elements and novel gene families across ecological guilds.</title>
        <authorList>
            <consortium name="Lawrence Berkeley National Laboratory"/>
            <person name="Harder C.B."/>
            <person name="Miyauchi S."/>
            <person name="Viragh M."/>
            <person name="Kuo A."/>
            <person name="Thoen E."/>
            <person name="Andreopoulos B."/>
            <person name="Lu D."/>
            <person name="Skrede I."/>
            <person name="Drula E."/>
            <person name="Henrissat B."/>
            <person name="Morin E."/>
            <person name="Kohler A."/>
            <person name="Barry K."/>
            <person name="LaButti K."/>
            <person name="Morin E."/>
            <person name="Salamov A."/>
            <person name="Lipzen A."/>
            <person name="Mereny Z."/>
            <person name="Hegedus B."/>
            <person name="Baldrian P."/>
            <person name="Stursova M."/>
            <person name="Weitz H."/>
            <person name="Taylor A."/>
            <person name="Grigoriev I.V."/>
            <person name="Nagy L.G."/>
            <person name="Martin F."/>
            <person name="Kauserud H."/>
        </authorList>
    </citation>
    <scope>NUCLEOTIDE SEQUENCE</scope>
    <source>
        <strain evidence="1">CBHHK200</strain>
    </source>
</reference>
<protein>
    <submittedName>
        <fullName evidence="1">Uncharacterized protein</fullName>
    </submittedName>
</protein>
<keyword evidence="2" id="KW-1185">Reference proteome</keyword>
<evidence type="ECO:0000313" key="2">
    <source>
        <dbReference type="Proteomes" id="UP001218188"/>
    </source>
</evidence>
<proteinExistence type="predicted"/>
<dbReference type="AlphaFoldDB" id="A0AAD6TK52"/>
<organism evidence="1 2">
    <name type="scientific">Mycena alexandri</name>
    <dbReference type="NCBI Taxonomy" id="1745969"/>
    <lineage>
        <taxon>Eukaryota</taxon>
        <taxon>Fungi</taxon>
        <taxon>Dikarya</taxon>
        <taxon>Basidiomycota</taxon>
        <taxon>Agaricomycotina</taxon>
        <taxon>Agaricomycetes</taxon>
        <taxon>Agaricomycetidae</taxon>
        <taxon>Agaricales</taxon>
        <taxon>Marasmiineae</taxon>
        <taxon>Mycenaceae</taxon>
        <taxon>Mycena</taxon>
    </lineage>
</organism>
<gene>
    <name evidence="1" type="ORF">C8F04DRAFT_447027</name>
</gene>
<dbReference type="Proteomes" id="UP001218188">
    <property type="component" value="Unassembled WGS sequence"/>
</dbReference>
<name>A0AAD6TK52_9AGAR</name>